<dbReference type="EMBL" id="ACQA01000002">
    <property type="protein sequence ID" value="EEQ93441.1"/>
    <property type="molecule type" value="Genomic_DNA"/>
</dbReference>
<keyword evidence="3" id="KW-0998">Cell outer membrane</keyword>
<feature type="compositionally biased region" description="Basic and acidic residues" evidence="5">
    <location>
        <begin position="342"/>
        <end position="362"/>
    </location>
</feature>
<reference evidence="7 8" key="1">
    <citation type="submission" date="2009-05" db="EMBL/GenBank/DDBJ databases">
        <authorList>
            <person name="Setubal J.C."/>
            <person name="Boyle S."/>
            <person name="Crasta O.R."/>
            <person name="Gillespie J.J."/>
            <person name="Kenyon R.W."/>
            <person name="Lu J."/>
            <person name="Mane S."/>
            <person name="Nagrani S."/>
            <person name="Shallom J.M."/>
            <person name="Shallom S."/>
            <person name="Shukla M."/>
            <person name="Snyder E.E."/>
            <person name="Sobral B.W."/>
            <person name="Wattam A.R."/>
            <person name="Will R."/>
            <person name="Williams K."/>
            <person name="Yoo H."/>
            <person name="Munk C."/>
            <person name="Tapia R."/>
            <person name="Green L."/>
            <person name="Rogers Y."/>
            <person name="Detter J.C."/>
            <person name="Bruce D."/>
            <person name="Brettin T.S."/>
            <person name="Tsolis R."/>
        </authorList>
    </citation>
    <scope>NUCLEOTIDE SEQUENCE [LARGE SCALE GENOMIC DNA]</scope>
    <source>
        <strain evidence="7 8">LMG 3301</strain>
    </source>
</reference>
<dbReference type="PANTHER" id="PTHR30329">
    <property type="entry name" value="STATOR ELEMENT OF FLAGELLAR MOTOR COMPLEX"/>
    <property type="match status" value="1"/>
</dbReference>
<dbReference type="PRINTS" id="PR01021">
    <property type="entry name" value="OMPADOMAIN"/>
</dbReference>
<dbReference type="PANTHER" id="PTHR30329:SF21">
    <property type="entry name" value="LIPOPROTEIN YIAD-RELATED"/>
    <property type="match status" value="1"/>
</dbReference>
<dbReference type="GO" id="GO:0009279">
    <property type="term" value="C:cell outer membrane"/>
    <property type="evidence" value="ECO:0007669"/>
    <property type="project" value="UniProtKB-SubCell"/>
</dbReference>
<dbReference type="Proteomes" id="UP000004386">
    <property type="component" value="Unassembled WGS sequence"/>
</dbReference>
<feature type="compositionally biased region" description="Low complexity" evidence="5">
    <location>
        <begin position="266"/>
        <end position="289"/>
    </location>
</feature>
<evidence type="ECO:0000256" key="3">
    <source>
        <dbReference type="ARBA" id="ARBA00023237"/>
    </source>
</evidence>
<dbReference type="Gene3D" id="3.30.1330.60">
    <property type="entry name" value="OmpA-like domain"/>
    <property type="match status" value="1"/>
</dbReference>
<feature type="compositionally biased region" description="Low complexity" evidence="5">
    <location>
        <begin position="312"/>
        <end position="329"/>
    </location>
</feature>
<proteinExistence type="predicted"/>
<evidence type="ECO:0000256" key="5">
    <source>
        <dbReference type="SAM" id="MobiDB-lite"/>
    </source>
</evidence>
<dbReference type="InterPro" id="IPR050330">
    <property type="entry name" value="Bact_OuterMem_StrucFunc"/>
</dbReference>
<keyword evidence="2 4" id="KW-0472">Membrane</keyword>
<organism evidence="7 8">
    <name type="scientific">Brucella intermedia LMG 3301</name>
    <dbReference type="NCBI Taxonomy" id="641118"/>
    <lineage>
        <taxon>Bacteria</taxon>
        <taxon>Pseudomonadati</taxon>
        <taxon>Pseudomonadota</taxon>
        <taxon>Alphaproteobacteria</taxon>
        <taxon>Hyphomicrobiales</taxon>
        <taxon>Brucellaceae</taxon>
        <taxon>Brucella/Ochrobactrum group</taxon>
        <taxon>Brucella</taxon>
    </lineage>
</organism>
<dbReference type="PROSITE" id="PS51123">
    <property type="entry name" value="OMPA_2"/>
    <property type="match status" value="1"/>
</dbReference>
<dbReference type="InterPro" id="IPR006665">
    <property type="entry name" value="OmpA-like"/>
</dbReference>
<dbReference type="AlphaFoldDB" id="C4WPL0"/>
<sequence>MSQFSGYRWRRTASLPANPWADAHQFCLPEGEGYMSIRSKLLATVAVPVLSASILAQPVLADTLTAPILLAQENGDQPSDEQLLQQREAEEQQKAAEEEARRAEEKQRAADEENRRQAEEQQQKAAQEEAQRQAEEQKRAAEAEAQRQAEEQQKAAEREAQKQAEEQQKAAEREAQKQAEEQAKQAAEQKKAEEEAQRQSEQQQQKAAEEAQRRAEEQKKAEEEAARKAAEPQEQTAPAEKPVKEAPASEPEAKPEQPALEKPVKEAPAPQAEKPAEQPAEASPATPQQKVPAEESIVEHPEEVPPQEPKASEAPQNEAQPAQPVEQPQSTDGQQKPAPEIVDQRSTEEKQEIAKDPAKTDDTVVLPVENGAAILDSDKDADNSGGSQSREERRKQREQQRSAEENAPPPANDAAAQVAIPEEVKAALPQKIEANLKEEGTRIKEAPVFAVPETTNIVNNTVVNNTVINNTTVNNVTNNVTNVKVIEEVDNRVILDVGDRIFVRGDDRPRLRRDAEQTYYDELPRGRTRETIVRPGGNQIVTIYDRYGDILQRSRIDRDGNEYLMIYAPEYDDNPRASIIDVGYELPPMRLTIPVRDYIIDVADDPDRDFYDFLAMPPVERVERVYTIDEVRHSARLRDKVRRIDLDTIHFATGSAEVSMSQAKTLRKVATAMQKVLAKDPGETFFIEGHTDAVGSDRSNLVLSDKRAESVASLLTEVYDIPAENLVTQGYGERFLKIRTQAAEQENRRVTIRRVTPLVRPVAKR</sequence>
<dbReference type="CDD" id="cd07185">
    <property type="entry name" value="OmpA_C-like"/>
    <property type="match status" value="1"/>
</dbReference>
<evidence type="ECO:0000256" key="4">
    <source>
        <dbReference type="PROSITE-ProRule" id="PRU00473"/>
    </source>
</evidence>
<accession>C4WPL0</accession>
<comment type="subcellular location">
    <subcellularLocation>
        <location evidence="1">Cell outer membrane</location>
    </subcellularLocation>
</comment>
<dbReference type="InterPro" id="IPR036737">
    <property type="entry name" value="OmpA-like_sf"/>
</dbReference>
<feature type="compositionally biased region" description="Basic and acidic residues" evidence="5">
    <location>
        <begin position="389"/>
        <end position="404"/>
    </location>
</feature>
<dbReference type="SUPFAM" id="SSF103088">
    <property type="entry name" value="OmpA-like"/>
    <property type="match status" value="1"/>
</dbReference>
<evidence type="ECO:0000256" key="2">
    <source>
        <dbReference type="ARBA" id="ARBA00023136"/>
    </source>
</evidence>
<name>C4WPL0_9HYPH</name>
<evidence type="ECO:0000313" key="8">
    <source>
        <dbReference type="Proteomes" id="UP000004386"/>
    </source>
</evidence>
<dbReference type="InterPro" id="IPR006664">
    <property type="entry name" value="OMP_bac"/>
</dbReference>
<comment type="caution">
    <text evidence="7">The sequence shown here is derived from an EMBL/GenBank/DDBJ whole genome shotgun (WGS) entry which is preliminary data.</text>
</comment>
<evidence type="ECO:0000259" key="6">
    <source>
        <dbReference type="PROSITE" id="PS51123"/>
    </source>
</evidence>
<feature type="compositionally biased region" description="Low complexity" evidence="5">
    <location>
        <begin position="232"/>
        <end position="250"/>
    </location>
</feature>
<feature type="region of interest" description="Disordered" evidence="5">
    <location>
        <begin position="76"/>
        <end position="414"/>
    </location>
</feature>
<feature type="domain" description="OmpA-like" evidence="6">
    <location>
        <begin position="638"/>
        <end position="763"/>
    </location>
</feature>
<gene>
    <name evidence="7" type="ORF">OINT_2000594</name>
</gene>
<protein>
    <submittedName>
        <fullName evidence="7">OmpA/MotB domain-containing protein</fullName>
    </submittedName>
</protein>
<feature type="compositionally biased region" description="Basic and acidic residues" evidence="5">
    <location>
        <begin position="87"/>
        <end position="198"/>
    </location>
</feature>
<evidence type="ECO:0000313" key="7">
    <source>
        <dbReference type="EMBL" id="EEQ93441.1"/>
    </source>
</evidence>
<dbReference type="HOGENOM" id="CLU_021407_0_0_5"/>
<evidence type="ECO:0000256" key="1">
    <source>
        <dbReference type="ARBA" id="ARBA00004442"/>
    </source>
</evidence>
<dbReference type="Pfam" id="PF00691">
    <property type="entry name" value="OmpA"/>
    <property type="match status" value="1"/>
</dbReference>
<feature type="compositionally biased region" description="Basic and acidic residues" evidence="5">
    <location>
        <begin position="207"/>
        <end position="231"/>
    </location>
</feature>